<dbReference type="GO" id="GO:0046872">
    <property type="term" value="F:metal ion binding"/>
    <property type="evidence" value="ECO:0007669"/>
    <property type="project" value="UniProtKB-KW"/>
</dbReference>
<dbReference type="PANTHER" id="PTHR22930:SF283">
    <property type="entry name" value="NUCLEASE HARBI1-RELATED"/>
    <property type="match status" value="1"/>
</dbReference>
<evidence type="ECO:0000256" key="7">
    <source>
        <dbReference type="ARBA" id="ARBA00022722"/>
    </source>
</evidence>
<dbReference type="RefSeq" id="XP_004911910.2">
    <property type="nucleotide sequence ID" value="XM_004911853.4"/>
</dbReference>
<dbReference type="InterPro" id="IPR026103">
    <property type="entry name" value="HARBI1_animal"/>
</dbReference>
<dbReference type="OMA" id="TAPECIS"/>
<evidence type="ECO:0000256" key="6">
    <source>
        <dbReference type="ARBA" id="ARBA00022490"/>
    </source>
</evidence>
<gene>
    <name evidence="16 17 18" type="primary">LOC100494438</name>
</gene>
<accession>A0A8J0QWJ6</accession>
<keyword evidence="10" id="KW-0539">Nucleus</keyword>
<evidence type="ECO:0000256" key="13">
    <source>
        <dbReference type="SAM" id="MobiDB-lite"/>
    </source>
</evidence>
<evidence type="ECO:0000259" key="14">
    <source>
        <dbReference type="Pfam" id="PF13359"/>
    </source>
</evidence>
<dbReference type="GO" id="GO:0016787">
    <property type="term" value="F:hydrolase activity"/>
    <property type="evidence" value="ECO:0007669"/>
    <property type="project" value="UniProtKB-KW"/>
</dbReference>
<evidence type="ECO:0000256" key="9">
    <source>
        <dbReference type="ARBA" id="ARBA00022801"/>
    </source>
</evidence>
<evidence type="ECO:0000256" key="12">
    <source>
        <dbReference type="ARBA" id="ARBA00045850"/>
    </source>
</evidence>
<organism evidence="15 17">
    <name type="scientific">Xenopus tropicalis</name>
    <name type="common">Western clawed frog</name>
    <name type="synonym">Silurana tropicalis</name>
    <dbReference type="NCBI Taxonomy" id="8364"/>
    <lineage>
        <taxon>Eukaryota</taxon>
        <taxon>Metazoa</taxon>
        <taxon>Chordata</taxon>
        <taxon>Craniata</taxon>
        <taxon>Vertebrata</taxon>
        <taxon>Euteleostomi</taxon>
        <taxon>Amphibia</taxon>
        <taxon>Batrachia</taxon>
        <taxon>Anura</taxon>
        <taxon>Pipoidea</taxon>
        <taxon>Pipidae</taxon>
        <taxon>Xenopodinae</taxon>
        <taxon>Xenopus</taxon>
        <taxon>Silurana</taxon>
    </lineage>
</organism>
<evidence type="ECO:0000313" key="16">
    <source>
        <dbReference type="RefSeq" id="XP_004911910.2"/>
    </source>
</evidence>
<dbReference type="GO" id="GO:0005737">
    <property type="term" value="C:cytoplasm"/>
    <property type="evidence" value="ECO:0007669"/>
    <property type="project" value="UniProtKB-SubCell"/>
</dbReference>
<feature type="domain" description="DDE Tnp4" evidence="14">
    <location>
        <begin position="276"/>
        <end position="428"/>
    </location>
</feature>
<evidence type="ECO:0000256" key="8">
    <source>
        <dbReference type="ARBA" id="ARBA00022723"/>
    </source>
</evidence>
<dbReference type="AlphaFoldDB" id="A0A8J0QWJ6"/>
<dbReference type="GO" id="GO:0005634">
    <property type="term" value="C:nucleus"/>
    <property type="evidence" value="ECO:0007669"/>
    <property type="project" value="UniProtKB-SubCell"/>
</dbReference>
<evidence type="ECO:0000313" key="15">
    <source>
        <dbReference type="Proteomes" id="UP000008143"/>
    </source>
</evidence>
<evidence type="ECO:0000256" key="11">
    <source>
        <dbReference type="ARBA" id="ARBA00030126"/>
    </source>
</evidence>
<dbReference type="PANTHER" id="PTHR22930">
    <property type="match status" value="1"/>
</dbReference>
<dbReference type="OrthoDB" id="9946389at2759"/>
<comment type="function">
    <text evidence="12">Transposase-derived protein that may have nuclease activity. Does not have transposase activity.</text>
</comment>
<sequence length="486" mass="54673">MQYRVTAAESGYMTERMAECRPRPHPETAAIPQRLYLNVFGLSTLQALYSHANQSCFPEHIHTMLNHKLTGRILFINRSSCTDICSIMEAFGPVMLHLLLAEEEEERERKQQRHIGRAPVQRPKDKALPVSAHKQPVHGMRRTPKPRVFRERTGLEVFTEEEIIQRYRLNRSAINELYELIKGDIDPLTQRSHAIPGMVKLLNCLHFFASGSFQTRTSSIGGVSQSAFSRFMGPVIDSIKKHLKAYIYFPKDKAGWQRVKRGFYRIAGMPHVMGVLDCMHIALSPPHEREELYRNSKGFHSVNVQVICDCKGKILSIYSAFPGSSQDSVILKQTSVYEAFENGKLTGGWLIGGPGYTCQPWLLTAVANPTTTAEDSFNEAHARTHSVIERTFSSLKSQFKCLDKPGGVLQYNPTRVADIIVVCCILHNIGIKHNVLENFACEADDDELEALLSGEPELGDNSLAVHSRIIKDYFSGQSSWSQPDTG</sequence>
<name>A0A8J0QWJ6_XENTR</name>
<evidence type="ECO:0000256" key="10">
    <source>
        <dbReference type="ARBA" id="ARBA00023242"/>
    </source>
</evidence>
<evidence type="ECO:0000256" key="2">
    <source>
        <dbReference type="ARBA" id="ARBA00004123"/>
    </source>
</evidence>
<evidence type="ECO:0000256" key="1">
    <source>
        <dbReference type="ARBA" id="ARBA00001968"/>
    </source>
</evidence>
<evidence type="ECO:0000256" key="5">
    <source>
        <dbReference type="ARBA" id="ARBA00015519"/>
    </source>
</evidence>
<dbReference type="Pfam" id="PF13359">
    <property type="entry name" value="DDE_Tnp_4"/>
    <property type="match status" value="1"/>
</dbReference>
<dbReference type="InterPro" id="IPR045249">
    <property type="entry name" value="HARBI1-like"/>
</dbReference>
<reference evidence="16 17" key="1">
    <citation type="submission" date="2025-04" db="UniProtKB">
        <authorList>
            <consortium name="RefSeq"/>
        </authorList>
    </citation>
    <scope>IDENTIFICATION</scope>
    <source>
        <strain evidence="16 17">Nigerian</strain>
        <tissue evidence="16 17">Liver and blood</tissue>
    </source>
</reference>
<dbReference type="PRINTS" id="PR02086">
    <property type="entry name" value="PUTNUCHARBI1"/>
</dbReference>
<keyword evidence="15" id="KW-1185">Reference proteome</keyword>
<evidence type="ECO:0000313" key="18">
    <source>
        <dbReference type="Xenbase" id="XB-GENE-29082179"/>
    </source>
</evidence>
<dbReference type="InterPro" id="IPR027806">
    <property type="entry name" value="HARBI1_dom"/>
</dbReference>
<dbReference type="GO" id="GO:0004518">
    <property type="term" value="F:nuclease activity"/>
    <property type="evidence" value="ECO:0007669"/>
    <property type="project" value="UniProtKB-KW"/>
</dbReference>
<comment type="similarity">
    <text evidence="4">Belongs to the HARBI1 family.</text>
</comment>
<dbReference type="Xenbase" id="XB-GENE-29082179">
    <property type="gene designation" value="LOC100494438"/>
</dbReference>
<keyword evidence="9" id="KW-0378">Hydrolase</keyword>
<proteinExistence type="inferred from homology"/>
<comment type="subcellular location">
    <subcellularLocation>
        <location evidence="3">Cytoplasm</location>
    </subcellularLocation>
    <subcellularLocation>
        <location evidence="2">Nucleus</location>
    </subcellularLocation>
</comment>
<dbReference type="AGR" id="Xenbase:XB-GENE-29082179"/>
<evidence type="ECO:0000313" key="17">
    <source>
        <dbReference type="RefSeq" id="XP_004911911.2"/>
    </source>
</evidence>
<dbReference type="RefSeq" id="XP_004911911.2">
    <property type="nucleotide sequence ID" value="XM_004911854.4"/>
</dbReference>
<feature type="region of interest" description="Disordered" evidence="13">
    <location>
        <begin position="107"/>
        <end position="141"/>
    </location>
</feature>
<evidence type="ECO:0000256" key="3">
    <source>
        <dbReference type="ARBA" id="ARBA00004496"/>
    </source>
</evidence>
<comment type="cofactor">
    <cofactor evidence="1">
        <name>a divalent metal cation</name>
        <dbReference type="ChEBI" id="CHEBI:60240"/>
    </cofactor>
</comment>
<keyword evidence="8" id="KW-0479">Metal-binding</keyword>
<evidence type="ECO:0000256" key="4">
    <source>
        <dbReference type="ARBA" id="ARBA00006958"/>
    </source>
</evidence>
<dbReference type="GeneID" id="100494438"/>
<keyword evidence="6" id="KW-0963">Cytoplasm</keyword>
<keyword evidence="7" id="KW-0540">Nuclease</keyword>
<protein>
    <recommendedName>
        <fullName evidence="5">Putative nuclease HARBI1</fullName>
    </recommendedName>
    <alternativeName>
        <fullName evidence="11">Harbinger transposase-derived nuclease</fullName>
    </alternativeName>
</protein>
<dbReference type="Proteomes" id="UP000008143">
    <property type="component" value="Chromosome 2"/>
</dbReference>